<dbReference type="GO" id="GO:0003677">
    <property type="term" value="F:DNA binding"/>
    <property type="evidence" value="ECO:0007669"/>
    <property type="project" value="InterPro"/>
</dbReference>
<accession>A0A3E3DXI5</accession>
<dbReference type="InterPro" id="IPR047650">
    <property type="entry name" value="Transpos_IS110"/>
</dbReference>
<organism evidence="3 4">
    <name type="scientific">Thomasclavelia ramosa</name>
    <dbReference type="NCBI Taxonomy" id="1547"/>
    <lineage>
        <taxon>Bacteria</taxon>
        <taxon>Bacillati</taxon>
        <taxon>Bacillota</taxon>
        <taxon>Erysipelotrichia</taxon>
        <taxon>Erysipelotrichales</taxon>
        <taxon>Coprobacillaceae</taxon>
        <taxon>Thomasclavelia</taxon>
    </lineage>
</organism>
<protein>
    <submittedName>
        <fullName evidence="3">IS110 family transposase</fullName>
    </submittedName>
</protein>
<dbReference type="GO" id="GO:0006313">
    <property type="term" value="P:DNA transposition"/>
    <property type="evidence" value="ECO:0007669"/>
    <property type="project" value="InterPro"/>
</dbReference>
<dbReference type="NCBIfam" id="NF033542">
    <property type="entry name" value="transpos_IS110"/>
    <property type="match status" value="1"/>
</dbReference>
<reference evidence="3 4" key="1">
    <citation type="submission" date="2018-08" db="EMBL/GenBank/DDBJ databases">
        <title>A genome reference for cultivated species of the human gut microbiota.</title>
        <authorList>
            <person name="Zou Y."/>
            <person name="Xue W."/>
            <person name="Luo G."/>
        </authorList>
    </citation>
    <scope>NUCLEOTIDE SEQUENCE [LARGE SCALE GENOMIC DNA]</scope>
    <source>
        <strain evidence="3 4">OM06-4</strain>
    </source>
</reference>
<dbReference type="Proteomes" id="UP000261032">
    <property type="component" value="Unassembled WGS sequence"/>
</dbReference>
<proteinExistence type="predicted"/>
<dbReference type="GeneID" id="78231007"/>
<dbReference type="InterPro" id="IPR003346">
    <property type="entry name" value="Transposase_20"/>
</dbReference>
<dbReference type="GO" id="GO:0004803">
    <property type="term" value="F:transposase activity"/>
    <property type="evidence" value="ECO:0007669"/>
    <property type="project" value="InterPro"/>
</dbReference>
<dbReference type="InterPro" id="IPR002525">
    <property type="entry name" value="Transp_IS110-like_N"/>
</dbReference>
<dbReference type="Pfam" id="PF02371">
    <property type="entry name" value="Transposase_20"/>
    <property type="match status" value="1"/>
</dbReference>
<dbReference type="PANTHER" id="PTHR33055">
    <property type="entry name" value="TRANSPOSASE FOR INSERTION SEQUENCE ELEMENT IS1111A"/>
    <property type="match status" value="1"/>
</dbReference>
<dbReference type="RefSeq" id="WP_008790901.1">
    <property type="nucleotide sequence ID" value="NZ_QUSL01000116.1"/>
</dbReference>
<comment type="caution">
    <text evidence="3">The sequence shown here is derived from an EMBL/GenBank/DDBJ whole genome shotgun (WGS) entry which is preliminary data.</text>
</comment>
<feature type="domain" description="Transposase IS116/IS110/IS902 C-terminal" evidence="2">
    <location>
        <begin position="261"/>
        <end position="346"/>
    </location>
</feature>
<gene>
    <name evidence="3" type="ORF">DXB93_19780</name>
</gene>
<evidence type="ECO:0000259" key="2">
    <source>
        <dbReference type="Pfam" id="PF02371"/>
    </source>
</evidence>
<dbReference type="AlphaFoldDB" id="A0A3E3DXI5"/>
<evidence type="ECO:0000313" key="4">
    <source>
        <dbReference type="Proteomes" id="UP000261032"/>
    </source>
</evidence>
<evidence type="ECO:0000313" key="3">
    <source>
        <dbReference type="EMBL" id="RGD74001.1"/>
    </source>
</evidence>
<dbReference type="Pfam" id="PF01548">
    <property type="entry name" value="DEDD_Tnp_IS110"/>
    <property type="match status" value="1"/>
</dbReference>
<feature type="domain" description="Transposase IS110-like N-terminal" evidence="1">
    <location>
        <begin position="4"/>
        <end position="161"/>
    </location>
</feature>
<name>A0A3E3DXI5_9FIRM</name>
<evidence type="ECO:0000259" key="1">
    <source>
        <dbReference type="Pfam" id="PF01548"/>
    </source>
</evidence>
<sequence>MKLVGIDIAKYEHAAFIMEASTGESLCDPFFFKNNKEGFKKLYTELNKYSKNELLIGMEDTGHYNFAIESSLLAEGYKVALINPITTKSLRKASLKSVKSDKEDALLITKALLDKAYYRIISIQDEKLKEAKELTRYRTQLTLEMNRKKNVLQRHIDIVFPEFNTLFNNEYTITYLNILRKYSDAYTIAHTDIRSLRKCFKYCNSFSAEELKELASNSVGIHDVSISFIIQSVISSIDLINSQIEELDKKIEELAITQASSITSIPGISIITGTSILAELGDISKYSNAGKVIKFAGVNPYISESGKFSADKTAITKKGSKYLRTTLYRVIIPVIRHNPAFNNYYHLKRNQGKGHLCALGHCVRKLLRIIYHLETNNLSFDINSLK</sequence>
<dbReference type="EMBL" id="QUSL01000116">
    <property type="protein sequence ID" value="RGD74001.1"/>
    <property type="molecule type" value="Genomic_DNA"/>
</dbReference>
<dbReference type="PANTHER" id="PTHR33055:SF15">
    <property type="entry name" value="TRANSPOSASE-RELATED"/>
    <property type="match status" value="1"/>
</dbReference>